<accession>A0A3S4LJE7</accession>
<sequence length="57" mass="6401">MNKFLFAAALIVSGLLVGCNQLTQYTITEQEINQSLAKHNNFSKISVYPAWLTPILF</sequence>
<dbReference type="AlphaFoldDB" id="A0A3S4LJE7"/>
<dbReference type="Proteomes" id="UP000271797">
    <property type="component" value="Chromosome"/>
</dbReference>
<evidence type="ECO:0000313" key="2">
    <source>
        <dbReference type="Proteomes" id="UP000271797"/>
    </source>
</evidence>
<proteinExistence type="predicted"/>
<reference evidence="1 2" key="1">
    <citation type="submission" date="2018-12" db="EMBL/GenBank/DDBJ databases">
        <authorList>
            <consortium name="Pathogen Informatics"/>
        </authorList>
    </citation>
    <scope>NUCLEOTIDE SEQUENCE [LARGE SCALE GENOMIC DNA]</scope>
    <source>
        <strain evidence="1 2">NCTC9044</strain>
    </source>
</reference>
<evidence type="ECO:0000313" key="1">
    <source>
        <dbReference type="EMBL" id="VED13485.1"/>
    </source>
</evidence>
<organism evidence="1 2">
    <name type="scientific">Escherichia coli</name>
    <dbReference type="NCBI Taxonomy" id="562"/>
    <lineage>
        <taxon>Bacteria</taxon>
        <taxon>Pseudomonadati</taxon>
        <taxon>Pseudomonadota</taxon>
        <taxon>Gammaproteobacteria</taxon>
        <taxon>Enterobacterales</taxon>
        <taxon>Enterobacteriaceae</taxon>
        <taxon>Escherichia</taxon>
    </lineage>
</organism>
<protein>
    <submittedName>
        <fullName evidence="1">Putative lipoprotein</fullName>
    </submittedName>
</protein>
<name>A0A3S4LJE7_ECOLX</name>
<gene>
    <name evidence="1" type="primary">yceB_2</name>
    <name evidence="1" type="ORF">NCTC9044_04363</name>
</gene>
<keyword evidence="1" id="KW-0449">Lipoprotein</keyword>
<dbReference type="EMBL" id="LR134238">
    <property type="protein sequence ID" value="VED13485.1"/>
    <property type="molecule type" value="Genomic_DNA"/>
</dbReference>
<dbReference type="Gene3D" id="3.15.10.40">
    <property type="entry name" value="Uncharacterised protein PF07273, DUF1439"/>
    <property type="match status" value="1"/>
</dbReference>
<dbReference type="PROSITE" id="PS51257">
    <property type="entry name" value="PROKAR_LIPOPROTEIN"/>
    <property type="match status" value="1"/>
</dbReference>